<dbReference type="Proteomes" id="UP000236161">
    <property type="component" value="Unassembled WGS sequence"/>
</dbReference>
<keyword evidence="2" id="KW-1185">Reference proteome</keyword>
<dbReference type="OrthoDB" id="1938922at2759"/>
<dbReference type="EMBL" id="KZ451903">
    <property type="protein sequence ID" value="PKA64486.1"/>
    <property type="molecule type" value="Genomic_DNA"/>
</dbReference>
<evidence type="ECO:0000313" key="2">
    <source>
        <dbReference type="Proteomes" id="UP000236161"/>
    </source>
</evidence>
<organism evidence="1 2">
    <name type="scientific">Apostasia shenzhenica</name>
    <dbReference type="NCBI Taxonomy" id="1088818"/>
    <lineage>
        <taxon>Eukaryota</taxon>
        <taxon>Viridiplantae</taxon>
        <taxon>Streptophyta</taxon>
        <taxon>Embryophyta</taxon>
        <taxon>Tracheophyta</taxon>
        <taxon>Spermatophyta</taxon>
        <taxon>Magnoliopsida</taxon>
        <taxon>Liliopsida</taxon>
        <taxon>Asparagales</taxon>
        <taxon>Orchidaceae</taxon>
        <taxon>Apostasioideae</taxon>
        <taxon>Apostasia</taxon>
    </lineage>
</organism>
<accession>A0A2I0B9M7</accession>
<protein>
    <submittedName>
        <fullName evidence="1">Uncharacterized protein</fullName>
    </submittedName>
</protein>
<dbReference type="AlphaFoldDB" id="A0A2I0B9M7"/>
<name>A0A2I0B9M7_9ASPA</name>
<reference evidence="1 2" key="1">
    <citation type="journal article" date="2017" name="Nature">
        <title>The Apostasia genome and the evolution of orchids.</title>
        <authorList>
            <person name="Zhang G.Q."/>
            <person name="Liu K.W."/>
            <person name="Li Z."/>
            <person name="Lohaus R."/>
            <person name="Hsiao Y.Y."/>
            <person name="Niu S.C."/>
            <person name="Wang J.Y."/>
            <person name="Lin Y.C."/>
            <person name="Xu Q."/>
            <person name="Chen L.J."/>
            <person name="Yoshida K."/>
            <person name="Fujiwara S."/>
            <person name="Wang Z.W."/>
            <person name="Zhang Y.Q."/>
            <person name="Mitsuda N."/>
            <person name="Wang M."/>
            <person name="Liu G.H."/>
            <person name="Pecoraro L."/>
            <person name="Huang H.X."/>
            <person name="Xiao X.J."/>
            <person name="Lin M."/>
            <person name="Wu X.Y."/>
            <person name="Wu W.L."/>
            <person name="Chen Y.Y."/>
            <person name="Chang S.B."/>
            <person name="Sakamoto S."/>
            <person name="Ohme-Takagi M."/>
            <person name="Yagi M."/>
            <person name="Zeng S.J."/>
            <person name="Shen C.Y."/>
            <person name="Yeh C.M."/>
            <person name="Luo Y.B."/>
            <person name="Tsai W.C."/>
            <person name="Van de Peer Y."/>
            <person name="Liu Z.J."/>
        </authorList>
    </citation>
    <scope>NUCLEOTIDE SEQUENCE [LARGE SCALE GENOMIC DNA]</scope>
    <source>
        <strain evidence="2">cv. Shenzhen</strain>
        <tissue evidence="1">Stem</tissue>
    </source>
</reference>
<sequence length="133" mass="14597">MARNLCYWCEEKYVPGHKCSKRRSNNIILVEEEPAGEETVNSQEALREPAIEEDTAEDSTFTAHLSLQAVTGIPTYSTMAVPDQLGKRRIFIDSGSTQLCGSCSSEGYGTVVVTSRDLIVEILSALALEKLRA</sequence>
<proteinExistence type="predicted"/>
<gene>
    <name evidence="1" type="ORF">AXF42_Ash007231</name>
</gene>
<evidence type="ECO:0000313" key="1">
    <source>
        <dbReference type="EMBL" id="PKA64486.1"/>
    </source>
</evidence>